<evidence type="ECO:0000256" key="2">
    <source>
        <dbReference type="ARBA" id="ARBA00022475"/>
    </source>
</evidence>
<keyword evidence="4 7" id="KW-0812">Transmembrane</keyword>
<evidence type="ECO:0000313" key="9">
    <source>
        <dbReference type="EMBL" id="SOE73692.1"/>
    </source>
</evidence>
<feature type="transmembrane region" description="Helical" evidence="7">
    <location>
        <begin position="280"/>
        <end position="302"/>
    </location>
</feature>
<keyword evidence="10" id="KW-1185">Reference proteome</keyword>
<comment type="subcellular location">
    <subcellularLocation>
        <location evidence="7">Cell membrane</location>
        <topology evidence="7">Multi-pass membrane protein</topology>
    </subcellularLocation>
</comment>
<evidence type="ECO:0000256" key="6">
    <source>
        <dbReference type="ARBA" id="ARBA00023136"/>
    </source>
</evidence>
<feature type="transmembrane region" description="Helical" evidence="7">
    <location>
        <begin position="204"/>
        <end position="221"/>
    </location>
</feature>
<dbReference type="InterPro" id="IPR001640">
    <property type="entry name" value="Lgt"/>
</dbReference>
<keyword evidence="2 7" id="KW-1003">Cell membrane</keyword>
<reference evidence="9 10" key="1">
    <citation type="submission" date="2017-09" db="EMBL/GenBank/DDBJ databases">
        <authorList>
            <person name="Ehlers B."/>
            <person name="Leendertz F.H."/>
        </authorList>
    </citation>
    <scope>NUCLEOTIDE SEQUENCE [LARGE SCALE GENOMIC DNA]</scope>
    <source>
        <strain evidence="9 10">CGMCC 1.05381</strain>
    </source>
</reference>
<dbReference type="NCBIfam" id="TIGR00544">
    <property type="entry name" value="lgt"/>
    <property type="match status" value="1"/>
</dbReference>
<comment type="function">
    <text evidence="7">Catalyzes the transfer of the diacylglyceryl group from phosphatidylglycerol to the sulfhydryl group of the N-terminal cysteine of a prolipoprotein, the first step in the formation of mature lipoproteins.</text>
</comment>
<dbReference type="GO" id="GO:0042158">
    <property type="term" value="P:lipoprotein biosynthetic process"/>
    <property type="evidence" value="ECO:0007669"/>
    <property type="project" value="UniProtKB-UniRule"/>
</dbReference>
<evidence type="ECO:0000256" key="8">
    <source>
        <dbReference type="SAM" id="MobiDB-lite"/>
    </source>
</evidence>
<feature type="binding site" evidence="7">
    <location>
        <position position="161"/>
    </location>
    <ligand>
        <name>a 1,2-diacyl-sn-glycero-3-phospho-(1'-sn-glycerol)</name>
        <dbReference type="ChEBI" id="CHEBI:64716"/>
    </ligand>
</feature>
<gene>
    <name evidence="7" type="primary">lgt</name>
    <name evidence="9" type="ORF">SAMN06296378_2807</name>
</gene>
<dbReference type="UniPathway" id="UPA00664"/>
<evidence type="ECO:0000313" key="10">
    <source>
        <dbReference type="Proteomes" id="UP000219440"/>
    </source>
</evidence>
<evidence type="ECO:0000256" key="5">
    <source>
        <dbReference type="ARBA" id="ARBA00022989"/>
    </source>
</evidence>
<feature type="compositionally biased region" description="Low complexity" evidence="8">
    <location>
        <begin position="347"/>
        <end position="365"/>
    </location>
</feature>
<dbReference type="GO" id="GO:0005886">
    <property type="term" value="C:plasma membrane"/>
    <property type="evidence" value="ECO:0007669"/>
    <property type="project" value="UniProtKB-SubCell"/>
</dbReference>
<comment type="catalytic activity">
    <reaction evidence="7">
        <text>L-cysteinyl-[prolipoprotein] + a 1,2-diacyl-sn-glycero-3-phospho-(1'-sn-glycerol) = an S-1,2-diacyl-sn-glyceryl-L-cysteinyl-[prolipoprotein] + sn-glycerol 1-phosphate + H(+)</text>
        <dbReference type="Rhea" id="RHEA:56712"/>
        <dbReference type="Rhea" id="RHEA-COMP:14679"/>
        <dbReference type="Rhea" id="RHEA-COMP:14680"/>
        <dbReference type="ChEBI" id="CHEBI:15378"/>
        <dbReference type="ChEBI" id="CHEBI:29950"/>
        <dbReference type="ChEBI" id="CHEBI:57685"/>
        <dbReference type="ChEBI" id="CHEBI:64716"/>
        <dbReference type="ChEBI" id="CHEBI:140658"/>
        <dbReference type="EC" id="2.5.1.145"/>
    </reaction>
</comment>
<dbReference type="GO" id="GO:0008961">
    <property type="term" value="F:phosphatidylglycerol-prolipoprotein diacylglyceryl transferase activity"/>
    <property type="evidence" value="ECO:0007669"/>
    <property type="project" value="UniProtKB-UniRule"/>
</dbReference>
<dbReference type="PROSITE" id="PS01311">
    <property type="entry name" value="LGT"/>
    <property type="match status" value="1"/>
</dbReference>
<dbReference type="PANTHER" id="PTHR30589">
    <property type="entry name" value="PROLIPOPROTEIN DIACYLGLYCERYL TRANSFERASE"/>
    <property type="match status" value="1"/>
</dbReference>
<organism evidence="9 10">
    <name type="scientific">Salinibacterium xinjiangense</name>
    <dbReference type="NCBI Taxonomy" id="386302"/>
    <lineage>
        <taxon>Bacteria</taxon>
        <taxon>Bacillati</taxon>
        <taxon>Actinomycetota</taxon>
        <taxon>Actinomycetes</taxon>
        <taxon>Micrococcales</taxon>
        <taxon>Microbacteriaceae</taxon>
        <taxon>Salinibacterium</taxon>
    </lineage>
</organism>
<dbReference type="HAMAP" id="MF_01147">
    <property type="entry name" value="Lgt"/>
    <property type="match status" value="1"/>
</dbReference>
<dbReference type="Pfam" id="PF01790">
    <property type="entry name" value="LGT"/>
    <property type="match status" value="1"/>
</dbReference>
<evidence type="ECO:0000256" key="4">
    <source>
        <dbReference type="ARBA" id="ARBA00022692"/>
    </source>
</evidence>
<sequence>MPLMPLSIPSPPEEWQIPIKIPIGWLHGLIPAIGENQVIAIHTYALCILVGIIAATLLVNSRLTRRGVESGVVLDVIIWAVPLGLVGARAYHVLTHPADYFYDGADPWEVVRIWNGGNALFGSLIGGAVGAWIGCRFAGIRLWTFADALAPAMLLAQALGRLGNYFNHELFGQPTGLPWGLEVESTNAAFPVGLADGTLFHPTFLYEMIWNVVGIVFLLTMERRFSLVARPVGGLTLPVPVGDPIARLQWGKVWALYMIWYGIGRAWFESIRVDPSEVFFGIRTNVWGAIIAVALGIALFLYQSRRHPGVEPSPYVPGHEGSGAGAVDSSETYSDTDEPGDEALAESGTVASGSLATSGTGTTRP</sequence>
<feature type="transmembrane region" description="Helical" evidence="7">
    <location>
        <begin position="250"/>
        <end position="268"/>
    </location>
</feature>
<comment type="pathway">
    <text evidence="7">Protein modification; lipoprotein biosynthesis (diacylglyceryl transfer).</text>
</comment>
<dbReference type="AlphaFoldDB" id="A0A2C9A2V3"/>
<evidence type="ECO:0000256" key="7">
    <source>
        <dbReference type="HAMAP-Rule" id="MF_01147"/>
    </source>
</evidence>
<feature type="region of interest" description="Disordered" evidence="8">
    <location>
        <begin position="312"/>
        <end position="365"/>
    </location>
</feature>
<comment type="similarity">
    <text evidence="1 7">Belongs to the Lgt family.</text>
</comment>
<dbReference type="EMBL" id="OCST01000006">
    <property type="protein sequence ID" value="SOE73692.1"/>
    <property type="molecule type" value="Genomic_DNA"/>
</dbReference>
<evidence type="ECO:0000256" key="1">
    <source>
        <dbReference type="ARBA" id="ARBA00007150"/>
    </source>
</evidence>
<keyword evidence="6 7" id="KW-0472">Membrane</keyword>
<keyword evidence="9" id="KW-0449">Lipoprotein</keyword>
<protein>
    <recommendedName>
        <fullName evidence="7">Phosphatidylglycerol--prolipoprotein diacylglyceryl transferase</fullName>
        <ecNumber evidence="7">2.5.1.145</ecNumber>
    </recommendedName>
</protein>
<keyword evidence="5 7" id="KW-1133">Transmembrane helix</keyword>
<accession>A0A2C9A2V3</accession>
<evidence type="ECO:0000256" key="3">
    <source>
        <dbReference type="ARBA" id="ARBA00022679"/>
    </source>
</evidence>
<feature type="transmembrane region" description="Helical" evidence="7">
    <location>
        <begin position="142"/>
        <end position="160"/>
    </location>
</feature>
<name>A0A2C9A2V3_9MICO</name>
<keyword evidence="3 7" id="KW-0808">Transferase</keyword>
<dbReference type="EC" id="2.5.1.145" evidence="7"/>
<feature type="transmembrane region" description="Helical" evidence="7">
    <location>
        <begin position="72"/>
        <end position="93"/>
    </location>
</feature>
<dbReference type="Proteomes" id="UP000219440">
    <property type="component" value="Unassembled WGS sequence"/>
</dbReference>
<feature type="compositionally biased region" description="Acidic residues" evidence="8">
    <location>
        <begin position="334"/>
        <end position="344"/>
    </location>
</feature>
<proteinExistence type="inferred from homology"/>
<dbReference type="PANTHER" id="PTHR30589:SF0">
    <property type="entry name" value="PHOSPHATIDYLGLYCEROL--PROLIPOPROTEIN DIACYLGLYCERYL TRANSFERASE"/>
    <property type="match status" value="1"/>
</dbReference>
<feature type="transmembrane region" description="Helical" evidence="7">
    <location>
        <begin position="39"/>
        <end position="60"/>
    </location>
</feature>
<dbReference type="RefSeq" id="WP_229671179.1">
    <property type="nucleotide sequence ID" value="NZ_BMLC01000001.1"/>
</dbReference>
<feature type="transmembrane region" description="Helical" evidence="7">
    <location>
        <begin position="113"/>
        <end position="135"/>
    </location>
</feature>